<proteinExistence type="inferred from homology"/>
<reference evidence="7 8" key="1">
    <citation type="submission" date="2016-02" db="EMBL/GenBank/DDBJ databases">
        <authorList>
            <person name="Teng J.L."/>
            <person name="Tang Y."/>
            <person name="Huang Y."/>
            <person name="Guo F."/>
            <person name="Wei W."/>
            <person name="Chen J.H."/>
            <person name="Wong S.Y."/>
            <person name="Lau S.K."/>
            <person name="Woo P.C."/>
        </authorList>
    </citation>
    <scope>NUCLEOTIDE SEQUENCE [LARGE SCALE GENOMIC DNA]</scope>
    <source>
        <strain evidence="7 8">JCM 13375</strain>
    </source>
</reference>
<sequence>MANPEAIYKDVLIVGAGLAGIDTAYRVSNEVPQFSYAILEQRAEMGGTWDLFKYPGIRSDSDIFSLSYPFLPWKGTNRLASGPEIKAYIEEAAAKFGIDKNISFKTKVGTVDFDTRTDLWTVTAERDGEPVVYTSRFLVACTGYYNYDAGYEPPFPGIDTFQGQVVHPQHWPEDLDYKGKKVVVIGSGATAITLIPSMADDVEHITMLQRSPTYVLPVPNADPLTMFGAKVLPAAVSHNITRNVNAVINVGQYVLARSFPKTSRKFLRKLNQSLLPEGYDVDVHFKPKYEPWDQRLCVVPNGDLFKTIRDGKAEVVTDTIDTFTEKGIRLASGRELEADIVITATGLQLLAFGGVEVNVDGAPIKPNDKFAFGGYMLEGVPNFAFIIGYTNNSWTLRADISARGIARLLSHMVIKGYTHVEPEVGGQVLTEHPALDLSSGYVQRSPDAMPKAATEQPWMIRHNFVLDSLDYRRSRVDAPELKFGTTPAPSKAGV</sequence>
<comment type="cofactor">
    <cofactor evidence="1">
        <name>FAD</name>
        <dbReference type="ChEBI" id="CHEBI:57692"/>
    </cofactor>
</comment>
<evidence type="ECO:0000256" key="1">
    <source>
        <dbReference type="ARBA" id="ARBA00001974"/>
    </source>
</evidence>
<evidence type="ECO:0000256" key="2">
    <source>
        <dbReference type="ARBA" id="ARBA00010139"/>
    </source>
</evidence>
<keyword evidence="3" id="KW-0285">Flavoprotein</keyword>
<comment type="caution">
    <text evidence="7">The sequence shown here is derived from an EMBL/GenBank/DDBJ whole genome shotgun (WGS) entry which is preliminary data.</text>
</comment>
<evidence type="ECO:0000256" key="4">
    <source>
        <dbReference type="ARBA" id="ARBA00022827"/>
    </source>
</evidence>
<comment type="similarity">
    <text evidence="2">Belongs to the FAD-binding monooxygenase family.</text>
</comment>
<evidence type="ECO:0000313" key="8">
    <source>
        <dbReference type="Proteomes" id="UP000070409"/>
    </source>
</evidence>
<evidence type="ECO:0000256" key="5">
    <source>
        <dbReference type="ARBA" id="ARBA00023002"/>
    </source>
</evidence>
<keyword evidence="4" id="KW-0274">FAD</keyword>
<keyword evidence="8" id="KW-1185">Reference proteome</keyword>
<name>A0A137ZSZ5_9ACTN</name>
<dbReference type="InterPro" id="IPR020946">
    <property type="entry name" value="Flavin_mOase-like"/>
</dbReference>
<dbReference type="InterPro" id="IPR036188">
    <property type="entry name" value="FAD/NAD-bd_sf"/>
</dbReference>
<keyword evidence="5" id="KW-0560">Oxidoreductase</keyword>
<organism evidence="7 8">
    <name type="scientific">Tsukamurella pseudospumae</name>
    <dbReference type="NCBI Taxonomy" id="239498"/>
    <lineage>
        <taxon>Bacteria</taxon>
        <taxon>Bacillati</taxon>
        <taxon>Actinomycetota</taxon>
        <taxon>Actinomycetes</taxon>
        <taxon>Mycobacteriales</taxon>
        <taxon>Tsukamurellaceae</taxon>
        <taxon>Tsukamurella</taxon>
    </lineage>
</organism>
<dbReference type="PANTHER" id="PTHR43872">
    <property type="entry name" value="MONOOXYGENASE, PUTATIVE (AFU_ORTHOLOGUE AFUA_8G02570)-RELATED"/>
    <property type="match status" value="1"/>
</dbReference>
<keyword evidence="6" id="KW-0503">Monooxygenase</keyword>
<gene>
    <name evidence="7" type="ORF">AXK61_00360</name>
</gene>
<dbReference type="InterPro" id="IPR051820">
    <property type="entry name" value="FAD-binding_MO"/>
</dbReference>
<dbReference type="SUPFAM" id="SSF51905">
    <property type="entry name" value="FAD/NAD(P)-binding domain"/>
    <property type="match status" value="1"/>
</dbReference>
<dbReference type="Pfam" id="PF13450">
    <property type="entry name" value="NAD_binding_8"/>
    <property type="match status" value="1"/>
</dbReference>
<evidence type="ECO:0000256" key="3">
    <source>
        <dbReference type="ARBA" id="ARBA00022630"/>
    </source>
</evidence>
<dbReference type="Proteomes" id="UP000070409">
    <property type="component" value="Unassembled WGS sequence"/>
</dbReference>
<evidence type="ECO:0000313" key="7">
    <source>
        <dbReference type="EMBL" id="KXP01311.1"/>
    </source>
</evidence>
<dbReference type="PANTHER" id="PTHR43872:SF1">
    <property type="entry name" value="MONOOXYGENASE, PUTATIVE (AFU_ORTHOLOGUE AFUA_8G02570)-RELATED"/>
    <property type="match status" value="1"/>
</dbReference>
<dbReference type="EMBL" id="LSRE01000001">
    <property type="protein sequence ID" value="KXP01311.1"/>
    <property type="molecule type" value="Genomic_DNA"/>
</dbReference>
<dbReference type="Gene3D" id="3.50.50.60">
    <property type="entry name" value="FAD/NAD(P)-binding domain"/>
    <property type="match status" value="2"/>
</dbReference>
<protein>
    <submittedName>
        <fullName evidence="7">FAD-dependent oxidoreductase</fullName>
    </submittedName>
</protein>
<accession>A0A137ZSZ5</accession>
<evidence type="ECO:0000256" key="6">
    <source>
        <dbReference type="ARBA" id="ARBA00023033"/>
    </source>
</evidence>
<dbReference type="Pfam" id="PF00743">
    <property type="entry name" value="FMO-like"/>
    <property type="match status" value="1"/>
</dbReference>
<dbReference type="RefSeq" id="WP_068743234.1">
    <property type="nucleotide sequence ID" value="NZ_LSRE01000001.1"/>
</dbReference>